<name>T0J4W1_9SPHN</name>
<keyword evidence="4" id="KW-0032">Aminotransferase</keyword>
<dbReference type="InterPro" id="IPR015422">
    <property type="entry name" value="PyrdxlP-dep_Trfase_small"/>
</dbReference>
<gene>
    <name evidence="4" type="ORF">RLDS_06105</name>
</gene>
<sequence>MTSPFVWHGGALEAARQAFGDNGPWLDLSTGINPDPWPGAAGLILDWHRLPEASALQELERAAAAYFGVEPAHICAVPGTEIGMRLVGQMLGGPAYHVTPAYRTHAEMIPGSMPIAAQDAAGTSATLIVANPNNPDGRTISRTDLQLLLRGRSDRSWLLLDEAFADVDPRISLASALDDAERLIIFRSFGKFFGLAGVRLGFVLGPRTIVEPLRRLLGAWPLSSAALAIGAAAYQDQQWIAQTRLALPRAAARLDALLNDHGYSAVGACPLFRLIEAKDAHALFNRLARQGILTRPFANQPHWLRIGLPCDAADLDRLDRALRHG</sequence>
<keyword evidence="4" id="KW-0808">Transferase</keyword>
<dbReference type="Proteomes" id="UP000015531">
    <property type="component" value="Unassembled WGS sequence"/>
</dbReference>
<dbReference type="InterPro" id="IPR004839">
    <property type="entry name" value="Aminotransferase_I/II_large"/>
</dbReference>
<keyword evidence="2" id="KW-0663">Pyridoxal phosphate</keyword>
<dbReference type="EMBL" id="ATDP01000073">
    <property type="protein sequence ID" value="EQB17004.1"/>
    <property type="molecule type" value="Genomic_DNA"/>
</dbReference>
<dbReference type="AlphaFoldDB" id="T0J4W1"/>
<dbReference type="PANTHER" id="PTHR42885">
    <property type="entry name" value="HISTIDINOL-PHOSPHATE AMINOTRANSFERASE-RELATED"/>
    <property type="match status" value="1"/>
</dbReference>
<dbReference type="Pfam" id="PF00155">
    <property type="entry name" value="Aminotran_1_2"/>
    <property type="match status" value="1"/>
</dbReference>
<evidence type="ECO:0000313" key="4">
    <source>
        <dbReference type="EMBL" id="EQB17004.1"/>
    </source>
</evidence>
<organism evidence="4 5">
    <name type="scientific">Sphingobium lactosutens DS20</name>
    <dbReference type="NCBI Taxonomy" id="1331060"/>
    <lineage>
        <taxon>Bacteria</taxon>
        <taxon>Pseudomonadati</taxon>
        <taxon>Pseudomonadota</taxon>
        <taxon>Alphaproteobacteria</taxon>
        <taxon>Sphingomonadales</taxon>
        <taxon>Sphingomonadaceae</taxon>
        <taxon>Sphingobium</taxon>
    </lineage>
</organism>
<dbReference type="InterPro" id="IPR015424">
    <property type="entry name" value="PyrdxlP-dep_Trfase"/>
</dbReference>
<dbReference type="CDD" id="cd00609">
    <property type="entry name" value="AAT_like"/>
    <property type="match status" value="1"/>
</dbReference>
<dbReference type="PANTHER" id="PTHR42885:SF1">
    <property type="entry name" value="THREONINE-PHOSPHATE DECARBOXYLASE"/>
    <property type="match status" value="1"/>
</dbReference>
<evidence type="ECO:0000313" key="5">
    <source>
        <dbReference type="Proteomes" id="UP000015531"/>
    </source>
</evidence>
<dbReference type="eggNOG" id="COG0079">
    <property type="taxonomic scope" value="Bacteria"/>
</dbReference>
<comment type="cofactor">
    <cofactor evidence="1">
        <name>pyridoxal 5'-phosphate</name>
        <dbReference type="ChEBI" id="CHEBI:597326"/>
    </cofactor>
</comment>
<protein>
    <submittedName>
        <fullName evidence="4">Aminotransferase</fullName>
    </submittedName>
</protein>
<dbReference type="Gene3D" id="3.90.1150.10">
    <property type="entry name" value="Aspartate Aminotransferase, domain 1"/>
    <property type="match status" value="1"/>
</dbReference>
<dbReference type="PATRIC" id="fig|1331060.3.peg.1140"/>
<dbReference type="GO" id="GO:0030170">
    <property type="term" value="F:pyridoxal phosphate binding"/>
    <property type="evidence" value="ECO:0007669"/>
    <property type="project" value="InterPro"/>
</dbReference>
<dbReference type="SUPFAM" id="SSF53383">
    <property type="entry name" value="PLP-dependent transferases"/>
    <property type="match status" value="1"/>
</dbReference>
<evidence type="ECO:0000259" key="3">
    <source>
        <dbReference type="Pfam" id="PF00155"/>
    </source>
</evidence>
<feature type="domain" description="Aminotransferase class I/classII large" evidence="3">
    <location>
        <begin position="124"/>
        <end position="318"/>
    </location>
</feature>
<dbReference type="InterPro" id="IPR015421">
    <property type="entry name" value="PyrdxlP-dep_Trfase_major"/>
</dbReference>
<evidence type="ECO:0000256" key="1">
    <source>
        <dbReference type="ARBA" id="ARBA00001933"/>
    </source>
</evidence>
<reference evidence="4 5" key="1">
    <citation type="journal article" date="2013" name="Genome Announc.">
        <title>Draft Genome Sequence of Sphingobium lactosutens Strain DS20T, Isolated from a Hexachlorocyclohexane Dumpsite.</title>
        <authorList>
            <person name="Kumar R."/>
            <person name="Dwivedi V."/>
            <person name="Negi V."/>
            <person name="Khurana J.P."/>
            <person name="Lal R."/>
        </authorList>
    </citation>
    <scope>NUCLEOTIDE SEQUENCE [LARGE SCALE GENOMIC DNA]</scope>
    <source>
        <strain evidence="4 5">DS20</strain>
    </source>
</reference>
<comment type="caution">
    <text evidence="4">The sequence shown here is derived from an EMBL/GenBank/DDBJ whole genome shotgun (WGS) entry which is preliminary data.</text>
</comment>
<evidence type="ECO:0000256" key="2">
    <source>
        <dbReference type="ARBA" id="ARBA00022898"/>
    </source>
</evidence>
<dbReference type="Gene3D" id="3.40.640.10">
    <property type="entry name" value="Type I PLP-dependent aspartate aminotransferase-like (Major domain)"/>
    <property type="match status" value="1"/>
</dbReference>
<dbReference type="GO" id="GO:0008483">
    <property type="term" value="F:transaminase activity"/>
    <property type="evidence" value="ECO:0007669"/>
    <property type="project" value="UniProtKB-KW"/>
</dbReference>
<proteinExistence type="predicted"/>
<accession>T0J4W1</accession>
<keyword evidence="5" id="KW-1185">Reference proteome</keyword>
<dbReference type="RefSeq" id="WP_021225051.1">
    <property type="nucleotide sequence ID" value="NZ_ATDP01000073.1"/>
</dbReference>
<dbReference type="OrthoDB" id="9799304at2"/>